<keyword evidence="4 6" id="KW-1133">Transmembrane helix</keyword>
<feature type="transmembrane region" description="Helical" evidence="6">
    <location>
        <begin position="371"/>
        <end position="395"/>
    </location>
</feature>
<evidence type="ECO:0000313" key="7">
    <source>
        <dbReference type="EMBL" id="KJL36882.1"/>
    </source>
</evidence>
<evidence type="ECO:0000256" key="2">
    <source>
        <dbReference type="ARBA" id="ARBA00022475"/>
    </source>
</evidence>
<keyword evidence="5 6" id="KW-0472">Membrane</keyword>
<feature type="transmembrane region" description="Helical" evidence="6">
    <location>
        <begin position="167"/>
        <end position="184"/>
    </location>
</feature>
<feature type="transmembrane region" description="Helical" evidence="6">
    <location>
        <begin position="238"/>
        <end position="260"/>
    </location>
</feature>
<feature type="transmembrane region" description="Helical" evidence="6">
    <location>
        <begin position="111"/>
        <end position="128"/>
    </location>
</feature>
<feature type="transmembrane region" description="Helical" evidence="6">
    <location>
        <begin position="140"/>
        <end position="161"/>
    </location>
</feature>
<dbReference type="STRING" id="582680.RS86_00189"/>
<sequence>MSGGTSGVLSRAVLTTGGMAAQGIARLLYTVVIAHLAGAGAVGDTSALLSVMVYLSLMLPAGLGIGASRYLPLGDFSAVAIGVLNRWFWVSSTLLALVAAPIAFLLTQDPYAAIGCAILTWSYNAYVYTRGVLMGEDRILRSLIADVGSSLLAITALVAVLFAGANWALLLPLAVGYAVFAFFARPRTRPMPSTPEQRAMLARFVRDATIGALATGGLLPATMVFVRAFDTPLQADLFAAALSLATPANMISQALNQVLIPHFAKLHLDPALMRQSHRRMVIATTAAFVVIFTAIIALSPFILSIFYPQKFVDGAGAMQALLVVVFFISTTCASAAYLVSAGRQKAFALIWLTALIAGTVVMAVFSPLYGMWGALLGFAVGGVGGSVAVIFAAFLTTAPSPLSPALTPSEREEP</sequence>
<evidence type="ECO:0000313" key="8">
    <source>
        <dbReference type="Proteomes" id="UP000033740"/>
    </source>
</evidence>
<dbReference type="EMBL" id="JYIX01000016">
    <property type="protein sequence ID" value="KJL36882.1"/>
    <property type="molecule type" value="Genomic_DNA"/>
</dbReference>
<evidence type="ECO:0000256" key="6">
    <source>
        <dbReference type="SAM" id="Phobius"/>
    </source>
</evidence>
<feature type="transmembrane region" description="Helical" evidence="6">
    <location>
        <begin position="281"/>
        <end position="307"/>
    </location>
</feature>
<dbReference type="PANTHER" id="PTHR30250:SF11">
    <property type="entry name" value="O-ANTIGEN TRANSPORTER-RELATED"/>
    <property type="match status" value="1"/>
</dbReference>
<dbReference type="GO" id="GO:0005886">
    <property type="term" value="C:plasma membrane"/>
    <property type="evidence" value="ECO:0007669"/>
    <property type="project" value="UniProtKB-SubCell"/>
</dbReference>
<evidence type="ECO:0000256" key="1">
    <source>
        <dbReference type="ARBA" id="ARBA00004651"/>
    </source>
</evidence>
<feature type="transmembrane region" description="Helical" evidence="6">
    <location>
        <begin position="319"/>
        <end position="339"/>
    </location>
</feature>
<dbReference type="AlphaFoldDB" id="A0A0F0LUC9"/>
<comment type="caution">
    <text evidence="7">The sequence shown here is derived from an EMBL/GenBank/DDBJ whole genome shotgun (WGS) entry which is preliminary data.</text>
</comment>
<dbReference type="RefSeq" id="WP_045270332.1">
    <property type="nucleotide sequence ID" value="NZ_JYIX01000016.1"/>
</dbReference>
<feature type="transmembrane region" description="Helical" evidence="6">
    <location>
        <begin position="12"/>
        <end position="35"/>
    </location>
</feature>
<feature type="transmembrane region" description="Helical" evidence="6">
    <location>
        <begin position="87"/>
        <end position="105"/>
    </location>
</feature>
<protein>
    <recommendedName>
        <fullName evidence="9">Membrane protein involved in the export of O-antigen and teichoic acid</fullName>
    </recommendedName>
</protein>
<keyword evidence="8" id="KW-1185">Reference proteome</keyword>
<proteinExistence type="predicted"/>
<organism evidence="7 8">
    <name type="scientific">Microbacterium azadirachtae</name>
    <dbReference type="NCBI Taxonomy" id="582680"/>
    <lineage>
        <taxon>Bacteria</taxon>
        <taxon>Bacillati</taxon>
        <taxon>Actinomycetota</taxon>
        <taxon>Actinomycetes</taxon>
        <taxon>Micrococcales</taxon>
        <taxon>Microbacteriaceae</taxon>
        <taxon>Microbacterium</taxon>
    </lineage>
</organism>
<feature type="transmembrane region" description="Helical" evidence="6">
    <location>
        <begin position="346"/>
        <end position="365"/>
    </location>
</feature>
<keyword evidence="2" id="KW-1003">Cell membrane</keyword>
<feature type="transmembrane region" description="Helical" evidence="6">
    <location>
        <begin position="47"/>
        <end position="66"/>
    </location>
</feature>
<name>A0A0F0LUC9_9MICO</name>
<reference evidence="7 8" key="1">
    <citation type="submission" date="2015-02" db="EMBL/GenBank/DDBJ databases">
        <title>Draft genome sequences of ten Microbacterium spp. with emphasis on heavy metal contaminated environments.</title>
        <authorList>
            <person name="Corretto E."/>
        </authorList>
    </citation>
    <scope>NUCLEOTIDE SEQUENCE [LARGE SCALE GENOMIC DNA]</scope>
    <source>
        <strain evidence="7 8">ARN176</strain>
    </source>
</reference>
<keyword evidence="3 6" id="KW-0812">Transmembrane</keyword>
<dbReference type="InterPro" id="IPR050833">
    <property type="entry name" value="Poly_Biosynth_Transport"/>
</dbReference>
<evidence type="ECO:0000256" key="4">
    <source>
        <dbReference type="ARBA" id="ARBA00022989"/>
    </source>
</evidence>
<evidence type="ECO:0000256" key="3">
    <source>
        <dbReference type="ARBA" id="ARBA00022692"/>
    </source>
</evidence>
<gene>
    <name evidence="7" type="ORF">RS86_00189</name>
</gene>
<evidence type="ECO:0000256" key="5">
    <source>
        <dbReference type="ARBA" id="ARBA00023136"/>
    </source>
</evidence>
<comment type="subcellular location">
    <subcellularLocation>
        <location evidence="1">Cell membrane</location>
        <topology evidence="1">Multi-pass membrane protein</topology>
    </subcellularLocation>
</comment>
<accession>A0A0F0LUC9</accession>
<dbReference type="PANTHER" id="PTHR30250">
    <property type="entry name" value="PST FAMILY PREDICTED COLANIC ACID TRANSPORTER"/>
    <property type="match status" value="1"/>
</dbReference>
<feature type="transmembrane region" description="Helical" evidence="6">
    <location>
        <begin position="204"/>
        <end position="226"/>
    </location>
</feature>
<dbReference type="Proteomes" id="UP000033740">
    <property type="component" value="Unassembled WGS sequence"/>
</dbReference>
<dbReference type="PATRIC" id="fig|582680.6.peg.192"/>
<evidence type="ECO:0008006" key="9">
    <source>
        <dbReference type="Google" id="ProtNLM"/>
    </source>
</evidence>